<dbReference type="OrthoDB" id="5963193at2759"/>
<accession>A0A8C4SII8</accession>
<keyword evidence="4 6" id="KW-1133">Transmembrane helix</keyword>
<evidence type="ECO:0000313" key="8">
    <source>
        <dbReference type="Ensembl" id="ENSECRP00000015201.1"/>
    </source>
</evidence>
<feature type="signal peptide" evidence="7">
    <location>
        <begin position="1"/>
        <end position="19"/>
    </location>
</feature>
<comment type="subcellular location">
    <subcellularLocation>
        <location evidence="1">Membrane</location>
        <topology evidence="1">Multi-pass membrane protein</topology>
    </subcellularLocation>
</comment>
<gene>
    <name evidence="8" type="primary">SERINC3</name>
</gene>
<feature type="transmembrane region" description="Helical" evidence="6">
    <location>
        <begin position="192"/>
        <end position="219"/>
    </location>
</feature>
<keyword evidence="7" id="KW-0732">Signal</keyword>
<proteinExistence type="inferred from homology"/>
<keyword evidence="9" id="KW-1185">Reference proteome</keyword>
<reference evidence="8" key="2">
    <citation type="submission" date="2025-08" db="UniProtKB">
        <authorList>
            <consortium name="Ensembl"/>
        </authorList>
    </citation>
    <scope>IDENTIFICATION</scope>
</reference>
<evidence type="ECO:0000256" key="3">
    <source>
        <dbReference type="ARBA" id="ARBA00022692"/>
    </source>
</evidence>
<organism evidence="8 9">
    <name type="scientific">Erpetoichthys calabaricus</name>
    <name type="common">Rope fish</name>
    <name type="synonym">Calamoichthys calabaricus</name>
    <dbReference type="NCBI Taxonomy" id="27687"/>
    <lineage>
        <taxon>Eukaryota</taxon>
        <taxon>Metazoa</taxon>
        <taxon>Chordata</taxon>
        <taxon>Craniata</taxon>
        <taxon>Vertebrata</taxon>
        <taxon>Euteleostomi</taxon>
        <taxon>Actinopterygii</taxon>
        <taxon>Polypteriformes</taxon>
        <taxon>Polypteridae</taxon>
        <taxon>Erpetoichthys</taxon>
    </lineage>
</organism>
<name>A0A8C4SII8_ERPCA</name>
<evidence type="ECO:0000256" key="7">
    <source>
        <dbReference type="SAM" id="SignalP"/>
    </source>
</evidence>
<comment type="similarity">
    <text evidence="2">Belongs to the TDE1 family.</text>
</comment>
<feature type="transmembrane region" description="Helical" evidence="6">
    <location>
        <begin position="434"/>
        <end position="454"/>
    </location>
</feature>
<evidence type="ECO:0000256" key="1">
    <source>
        <dbReference type="ARBA" id="ARBA00004141"/>
    </source>
</evidence>
<feature type="transmembrane region" description="Helical" evidence="6">
    <location>
        <begin position="148"/>
        <end position="171"/>
    </location>
</feature>
<reference evidence="8" key="3">
    <citation type="submission" date="2025-09" db="UniProtKB">
        <authorList>
            <consortium name="Ensembl"/>
        </authorList>
    </citation>
    <scope>IDENTIFICATION</scope>
</reference>
<feature type="transmembrane region" description="Helical" evidence="6">
    <location>
        <begin position="260"/>
        <end position="278"/>
    </location>
</feature>
<feature type="transmembrane region" description="Helical" evidence="6">
    <location>
        <begin position="394"/>
        <end position="414"/>
    </location>
</feature>
<feature type="chain" id="PRO_5034999755" evidence="7">
    <location>
        <begin position="20"/>
        <end position="460"/>
    </location>
</feature>
<evidence type="ECO:0000256" key="4">
    <source>
        <dbReference type="ARBA" id="ARBA00022989"/>
    </source>
</evidence>
<evidence type="ECO:0000256" key="6">
    <source>
        <dbReference type="SAM" id="Phobius"/>
    </source>
</evidence>
<evidence type="ECO:0000256" key="5">
    <source>
        <dbReference type="ARBA" id="ARBA00023136"/>
    </source>
</evidence>
<feature type="transmembrane region" description="Helical" evidence="6">
    <location>
        <begin position="39"/>
        <end position="60"/>
    </location>
</feature>
<dbReference type="AlphaFoldDB" id="A0A8C4SII8"/>
<evidence type="ECO:0000256" key="2">
    <source>
        <dbReference type="ARBA" id="ARBA00006665"/>
    </source>
</evidence>
<dbReference type="GO" id="GO:0016020">
    <property type="term" value="C:membrane"/>
    <property type="evidence" value="ECO:0007669"/>
    <property type="project" value="UniProtKB-SubCell"/>
</dbReference>
<sequence>MGAVLGATLMSWVPCLCCSATCLQCSCCPNIKNSTVTRLIYASLVLLGTILSGILLAPGMEKQLKKIPGFCERDYGIVDCEIFLGYEAVYRVCFGLTAFFALFAVLMINVKTSLALRAYLHNGFWCIKIAAVISLLVGAFFIPDGHFTQVWFGFGVAGAVLYILIQLYFLVTFAHNLNTSWVQKVEDGNSKLWKAVLICVTMICYGISIAGVVVLWIYYTTPEGCIRNKCFIVFNFIFCIAASIISVLPKVQEKQSYSGLLQSSFITMYTVYLTWSAMTNEPDKRCNPSLLSIIGQSPSTMPANSTQEDNDIKKPSLHWMDSQNITGVVIFVLCIVYSAIKSSNNSQISKLTIFASETVILNDTSVEAQGLGSRDDPKRVEDNEKQGVQYSYTAFHIMMCLASLYIMMTITNWYSPSANYTTMTSKEPVVWLKIASSWLCLLLYIWTMIAPLVIPTRDFS</sequence>
<keyword evidence="3 6" id="KW-0812">Transmembrane</keyword>
<evidence type="ECO:0000313" key="9">
    <source>
        <dbReference type="Proteomes" id="UP000694620"/>
    </source>
</evidence>
<feature type="transmembrane region" description="Helical" evidence="6">
    <location>
        <begin position="88"/>
        <end position="110"/>
    </location>
</feature>
<dbReference type="Ensembl" id="ENSECRT00000015470.1">
    <property type="protein sequence ID" value="ENSECRP00000015201.1"/>
    <property type="gene ID" value="ENSECRG00000010143.1"/>
</dbReference>
<reference evidence="8" key="1">
    <citation type="submission" date="2021-06" db="EMBL/GenBank/DDBJ databases">
        <authorList>
            <consortium name="Wellcome Sanger Institute Data Sharing"/>
        </authorList>
    </citation>
    <scope>NUCLEOTIDE SEQUENCE [LARGE SCALE GENOMIC DNA]</scope>
</reference>
<dbReference type="Pfam" id="PF03348">
    <property type="entry name" value="Serinc"/>
    <property type="match status" value="1"/>
</dbReference>
<dbReference type="PANTHER" id="PTHR10383">
    <property type="entry name" value="SERINE INCORPORATOR"/>
    <property type="match status" value="1"/>
</dbReference>
<feature type="transmembrane region" description="Helical" evidence="6">
    <location>
        <begin position="231"/>
        <end position="248"/>
    </location>
</feature>
<protein>
    <submittedName>
        <fullName evidence="8">Serine incorporator 3</fullName>
    </submittedName>
</protein>
<dbReference type="InterPro" id="IPR005016">
    <property type="entry name" value="TDE1/TMS"/>
</dbReference>
<feature type="transmembrane region" description="Helical" evidence="6">
    <location>
        <begin position="122"/>
        <end position="142"/>
    </location>
</feature>
<dbReference type="GeneTree" id="ENSGT01030000234623"/>
<feature type="transmembrane region" description="Helical" evidence="6">
    <location>
        <begin position="323"/>
        <end position="340"/>
    </location>
</feature>
<dbReference type="PANTHER" id="PTHR10383:SF51">
    <property type="entry name" value="SERINE INCORPORATOR 3"/>
    <property type="match status" value="1"/>
</dbReference>
<keyword evidence="5 6" id="KW-0472">Membrane</keyword>
<dbReference type="Proteomes" id="UP000694620">
    <property type="component" value="Chromosome 10"/>
</dbReference>